<gene>
    <name evidence="4" type="ORF">SAMN04488112_1015</name>
</gene>
<dbReference type="GO" id="GO:0016832">
    <property type="term" value="F:aldehyde-lyase activity"/>
    <property type="evidence" value="ECO:0007669"/>
    <property type="project" value="InterPro"/>
</dbReference>
<dbReference type="NCBIfam" id="TIGR00167">
    <property type="entry name" value="cbbA"/>
    <property type="match status" value="1"/>
</dbReference>
<proteinExistence type="predicted"/>
<dbReference type="SUPFAM" id="SSF51569">
    <property type="entry name" value="Aldolase"/>
    <property type="match status" value="1"/>
</dbReference>
<feature type="binding site" evidence="2">
    <location>
        <begin position="198"/>
        <end position="200"/>
    </location>
    <ligand>
        <name>dihydroxyacetone phosphate</name>
        <dbReference type="ChEBI" id="CHEBI:57642"/>
    </ligand>
</feature>
<protein>
    <submittedName>
        <fullName evidence="4">Fructose-bisphosphate aldolase, class II</fullName>
    </submittedName>
</protein>
<keyword evidence="3" id="KW-0479">Metal-binding</keyword>
<dbReference type="GO" id="GO:0008270">
    <property type="term" value="F:zinc ion binding"/>
    <property type="evidence" value="ECO:0007669"/>
    <property type="project" value="InterPro"/>
</dbReference>
<keyword evidence="5" id="KW-1185">Reference proteome</keyword>
<feature type="active site" description="Proton donor" evidence="1">
    <location>
        <position position="82"/>
    </location>
</feature>
<dbReference type="AlphaFoldDB" id="A0A1G6HJQ1"/>
<dbReference type="Pfam" id="PF01116">
    <property type="entry name" value="F_bP_aldolase"/>
    <property type="match status" value="1"/>
</dbReference>
<dbReference type="OrthoDB" id="9803995at2"/>
<dbReference type="PANTHER" id="PTHR30304">
    <property type="entry name" value="D-TAGATOSE-1,6-BISPHOSPHATE ALDOLASE"/>
    <property type="match status" value="1"/>
</dbReference>
<feature type="binding site" evidence="3">
    <location>
        <position position="104"/>
    </location>
    <ligand>
        <name>Zn(2+)</name>
        <dbReference type="ChEBI" id="CHEBI:29105"/>
        <label>2</label>
    </ligand>
</feature>
<organism evidence="4 5">
    <name type="scientific">Melghirimyces thermohalophilus</name>
    <dbReference type="NCBI Taxonomy" id="1236220"/>
    <lineage>
        <taxon>Bacteria</taxon>
        <taxon>Bacillati</taxon>
        <taxon>Bacillota</taxon>
        <taxon>Bacilli</taxon>
        <taxon>Bacillales</taxon>
        <taxon>Thermoactinomycetaceae</taxon>
        <taxon>Melghirimyces</taxon>
    </lineage>
</organism>
<dbReference type="InterPro" id="IPR050246">
    <property type="entry name" value="Class_II_FBP_aldolase"/>
</dbReference>
<dbReference type="InterPro" id="IPR000771">
    <property type="entry name" value="FBA_II"/>
</dbReference>
<keyword evidence="3" id="KW-0862">Zinc</keyword>
<evidence type="ECO:0000256" key="2">
    <source>
        <dbReference type="PIRSR" id="PIRSR001359-2"/>
    </source>
</evidence>
<feature type="binding site" evidence="3">
    <location>
        <position position="169"/>
    </location>
    <ligand>
        <name>Zn(2+)</name>
        <dbReference type="ChEBI" id="CHEBI:29105"/>
        <label>1</label>
        <note>catalytic</note>
    </ligand>
</feature>
<sequence>MPLVSTKELLTDARRNGYAVPAFPAHHLDMIRAVTETAEAMQSPVILQATPATLKQVGADFITAMVRTAADRVPVPVSLHLDHGDSFTTVIRCLRQGFTSVMIDGSHLPFQENIRLVKKVTEAAHAAGVPVESELGTIDASEMTDPADAEEFVTATGTDFLAPAFGTAHGVYRKAVRLDLARLEAIACRTGIPLVMHGASGVPPEEIRRSIRAGIAKVNFSTELKQIFSATLRRFLTDSPEETDPRKIFRVAREGVSDVIREKIAWTQSAGEPHRESPA</sequence>
<evidence type="ECO:0000313" key="4">
    <source>
        <dbReference type="EMBL" id="SDB94480.1"/>
    </source>
</evidence>
<evidence type="ECO:0000256" key="1">
    <source>
        <dbReference type="PIRSR" id="PIRSR001359-1"/>
    </source>
</evidence>
<dbReference type="Gene3D" id="3.20.20.70">
    <property type="entry name" value="Aldolase class I"/>
    <property type="match status" value="1"/>
</dbReference>
<dbReference type="InterPro" id="IPR013785">
    <property type="entry name" value="Aldolase_TIM"/>
</dbReference>
<dbReference type="STRING" id="1236220.SAMN04488112_1015"/>
<feature type="binding site" evidence="3">
    <location>
        <position position="83"/>
    </location>
    <ligand>
        <name>Zn(2+)</name>
        <dbReference type="ChEBI" id="CHEBI:29105"/>
        <label>1</label>
        <note>catalytic</note>
    </ligand>
</feature>
<dbReference type="PROSITE" id="PS00602">
    <property type="entry name" value="ALDOLASE_CLASS_II_1"/>
    <property type="match status" value="1"/>
</dbReference>
<comment type="cofactor">
    <cofactor evidence="3">
        <name>Zn(2+)</name>
        <dbReference type="ChEBI" id="CHEBI:29105"/>
    </cofactor>
    <text evidence="3">Binds 2 Zn(2+) ions per subunit. One is catalytic and the other provides a structural contribution.</text>
</comment>
<evidence type="ECO:0000256" key="3">
    <source>
        <dbReference type="PIRSR" id="PIRSR001359-3"/>
    </source>
</evidence>
<feature type="binding site" evidence="3">
    <location>
        <position position="197"/>
    </location>
    <ligand>
        <name>Zn(2+)</name>
        <dbReference type="ChEBI" id="CHEBI:29105"/>
        <label>1</label>
        <note>catalytic</note>
    </ligand>
</feature>
<evidence type="ECO:0000313" key="5">
    <source>
        <dbReference type="Proteomes" id="UP000199387"/>
    </source>
</evidence>
<dbReference type="EMBL" id="FMZA01000001">
    <property type="protein sequence ID" value="SDB94480.1"/>
    <property type="molecule type" value="Genomic_DNA"/>
</dbReference>
<feature type="binding site" evidence="2">
    <location>
        <begin position="219"/>
        <end position="222"/>
    </location>
    <ligand>
        <name>dihydroxyacetone phosphate</name>
        <dbReference type="ChEBI" id="CHEBI:57642"/>
    </ligand>
</feature>
<dbReference type="Proteomes" id="UP000199387">
    <property type="component" value="Unassembled WGS sequence"/>
</dbReference>
<dbReference type="RefSeq" id="WP_091565158.1">
    <property type="nucleotide sequence ID" value="NZ_FMZA01000001.1"/>
</dbReference>
<accession>A0A1G6HJQ1</accession>
<feature type="binding site" evidence="2">
    <location>
        <position position="170"/>
    </location>
    <ligand>
        <name>dihydroxyacetone phosphate</name>
        <dbReference type="ChEBI" id="CHEBI:57642"/>
    </ligand>
</feature>
<dbReference type="PIRSF" id="PIRSF001359">
    <property type="entry name" value="F_bP_aldolase_II"/>
    <property type="match status" value="1"/>
</dbReference>
<feature type="binding site" evidence="3">
    <location>
        <position position="134"/>
    </location>
    <ligand>
        <name>Zn(2+)</name>
        <dbReference type="ChEBI" id="CHEBI:29105"/>
        <label>2</label>
    </ligand>
</feature>
<dbReference type="CDD" id="cd00947">
    <property type="entry name" value="TBP_aldolase_IIB"/>
    <property type="match status" value="1"/>
</dbReference>
<dbReference type="GO" id="GO:0005975">
    <property type="term" value="P:carbohydrate metabolic process"/>
    <property type="evidence" value="ECO:0007669"/>
    <property type="project" value="InterPro"/>
</dbReference>
<reference evidence="4 5" key="1">
    <citation type="submission" date="2016-10" db="EMBL/GenBank/DDBJ databases">
        <authorList>
            <person name="de Groot N.N."/>
        </authorList>
    </citation>
    <scope>NUCLEOTIDE SEQUENCE [LARGE SCALE GENOMIC DNA]</scope>
    <source>
        <strain evidence="4 5">DSM 45514</strain>
    </source>
</reference>
<dbReference type="PANTHER" id="PTHR30304:SF0">
    <property type="entry name" value="D-TAGATOSE-1,6-BISPHOSPHATE ALDOLASE SUBUNIT GATY-RELATED"/>
    <property type="match status" value="1"/>
</dbReference>
<name>A0A1G6HJQ1_9BACL</name>